<dbReference type="PANTHER" id="PTHR45626:SF17">
    <property type="entry name" value="HELICASE-LIKE TRANSCRIPTION FACTOR"/>
    <property type="match status" value="1"/>
</dbReference>
<dbReference type="RefSeq" id="XP_066804833.1">
    <property type="nucleotide sequence ID" value="XM_066944910.1"/>
</dbReference>
<dbReference type="Gene3D" id="3.40.50.10810">
    <property type="entry name" value="Tandem AAA-ATPase domain"/>
    <property type="match status" value="1"/>
</dbReference>
<dbReference type="InterPro" id="IPR049730">
    <property type="entry name" value="SNF2/RAD54-like_C"/>
</dbReference>
<dbReference type="InterPro" id="IPR014001">
    <property type="entry name" value="Helicase_ATP-bd"/>
</dbReference>
<dbReference type="Gene3D" id="3.30.70.2330">
    <property type="match status" value="1"/>
</dbReference>
<keyword evidence="8" id="KW-0539">Nucleus</keyword>
<keyword evidence="3" id="KW-0547">Nucleotide-binding</keyword>
<dbReference type="GO" id="GO:0005634">
    <property type="term" value="C:nucleus"/>
    <property type="evidence" value="ECO:0007669"/>
    <property type="project" value="UniProtKB-SubCell"/>
</dbReference>
<evidence type="ECO:0000256" key="8">
    <source>
        <dbReference type="ARBA" id="ARBA00023242"/>
    </source>
</evidence>
<evidence type="ECO:0000256" key="2">
    <source>
        <dbReference type="ARBA" id="ARBA00022723"/>
    </source>
</evidence>
<dbReference type="Proteomes" id="UP001388673">
    <property type="component" value="Unassembled WGS sequence"/>
</dbReference>
<dbReference type="GeneID" id="92179046"/>
<keyword evidence="5" id="KW-0347">Helicase</keyword>
<dbReference type="GO" id="GO:0006281">
    <property type="term" value="P:DNA repair"/>
    <property type="evidence" value="ECO:0007669"/>
    <property type="project" value="TreeGrafter"/>
</dbReference>
<dbReference type="SMART" id="SM00487">
    <property type="entry name" value="DEXDc"/>
    <property type="match status" value="1"/>
</dbReference>
<feature type="domain" description="Helicase ATP-binding" evidence="10">
    <location>
        <begin position="140"/>
        <end position="280"/>
    </location>
</feature>
<keyword evidence="6" id="KW-0862">Zinc</keyword>
<dbReference type="GO" id="GO:0004386">
    <property type="term" value="F:helicase activity"/>
    <property type="evidence" value="ECO:0007669"/>
    <property type="project" value="UniProtKB-KW"/>
</dbReference>
<comment type="caution">
    <text evidence="11">The sequence shown here is derived from an EMBL/GenBank/DDBJ whole genome shotgun (WGS) entry which is preliminary data.</text>
</comment>
<evidence type="ECO:0000313" key="12">
    <source>
        <dbReference type="Proteomes" id="UP001388673"/>
    </source>
</evidence>
<dbReference type="KEGG" id="kne:92179046"/>
<dbReference type="Pfam" id="PF00176">
    <property type="entry name" value="SNF2-rel_dom"/>
    <property type="match status" value="1"/>
</dbReference>
<dbReference type="GO" id="GO:0005524">
    <property type="term" value="F:ATP binding"/>
    <property type="evidence" value="ECO:0007669"/>
    <property type="project" value="UniProtKB-KW"/>
</dbReference>
<comment type="subcellular location">
    <subcellularLocation>
        <location evidence="1">Nucleus</location>
    </subcellularLocation>
</comment>
<dbReference type="InterPro" id="IPR000330">
    <property type="entry name" value="SNF2_N"/>
</dbReference>
<dbReference type="Gene3D" id="3.40.50.300">
    <property type="entry name" value="P-loop containing nucleotide triphosphate hydrolases"/>
    <property type="match status" value="1"/>
</dbReference>
<dbReference type="EMBL" id="JBCAWK010000003">
    <property type="protein sequence ID" value="KAK8864537.1"/>
    <property type="molecule type" value="Genomic_DNA"/>
</dbReference>
<dbReference type="AlphaFoldDB" id="A0AAW0Z347"/>
<feature type="compositionally biased region" description="Basic and acidic residues" evidence="9">
    <location>
        <begin position="7"/>
        <end position="18"/>
    </location>
</feature>
<accession>A0AAW0Z347</accession>
<dbReference type="GO" id="GO:0008094">
    <property type="term" value="F:ATP-dependent activity, acting on DNA"/>
    <property type="evidence" value="ECO:0007669"/>
    <property type="project" value="TreeGrafter"/>
</dbReference>
<sequence>MPGSSKRPRDTNRDREHSPPTQAEEDEVLNAGGQQVGHIPRAVAANLAELLDGHLIKVEGRMDALTADEDASKLPLHPSPPGLENGQLLVDILPHQSQALKWMIDRENPALPRTESDLPVQFWIRKPDYYLNVVTNTPQTQAPTLGRGGIIADDMGLGKTLTTLSLILATKSSTDSGFSATTLIVCPLSVLSNWEKQLADHVAPSQLSFHTYHGASRGIILTTYQTIQGEGSEDTGVKKVKTTRGPLFKVKWKRLVADEGHQLKNPKAKMTRAFTELTASRRWICTVGKLLQALVGQVLLRRTKDSKDANGNDLVSLPPIEFFRCAVQLDDETRKLYDEVQESTKRRFQEAMQTGEVGNVLSMLTRSELNFRNPLTSVRQLCLSSELVPKSFLDELRNPPTITLAPEDHPTLVAKLRQYVADDTECGVCYDEVEFAKQPCITECGHPCALCPVRWKDERKAGESLEGSLCSPQRQHVITAFQTARAPKVMLISLKSGAVGLNLTAASNVFLSAIEAQAIDRVHRAFEKTSKETTRAKKEARFEELKELLGLK</sequence>
<evidence type="ECO:0000256" key="5">
    <source>
        <dbReference type="ARBA" id="ARBA00022806"/>
    </source>
</evidence>
<dbReference type="InterPro" id="IPR027417">
    <property type="entry name" value="P-loop_NTPase"/>
</dbReference>
<evidence type="ECO:0000256" key="3">
    <source>
        <dbReference type="ARBA" id="ARBA00022741"/>
    </source>
</evidence>
<name>A0AAW0Z347_9TREE</name>
<evidence type="ECO:0000313" key="11">
    <source>
        <dbReference type="EMBL" id="KAK8864537.1"/>
    </source>
</evidence>
<dbReference type="InterPro" id="IPR050628">
    <property type="entry name" value="SNF2_RAD54_helicase_TF"/>
</dbReference>
<protein>
    <recommendedName>
        <fullName evidence="10">Helicase ATP-binding domain-containing protein</fullName>
    </recommendedName>
</protein>
<dbReference type="SUPFAM" id="SSF52540">
    <property type="entry name" value="P-loop containing nucleoside triphosphate hydrolases"/>
    <property type="match status" value="2"/>
</dbReference>
<dbReference type="GO" id="GO:0003676">
    <property type="term" value="F:nucleic acid binding"/>
    <property type="evidence" value="ECO:0007669"/>
    <property type="project" value="InterPro"/>
</dbReference>
<keyword evidence="2" id="KW-0479">Metal-binding</keyword>
<dbReference type="GO" id="GO:0008270">
    <property type="term" value="F:zinc ion binding"/>
    <property type="evidence" value="ECO:0007669"/>
    <property type="project" value="InterPro"/>
</dbReference>
<dbReference type="Pfam" id="PF08797">
    <property type="entry name" value="HIRAN"/>
    <property type="match status" value="1"/>
</dbReference>
<keyword evidence="7" id="KW-0067">ATP-binding</keyword>
<dbReference type="GO" id="GO:0016818">
    <property type="term" value="F:hydrolase activity, acting on acid anhydrides, in phosphorus-containing anhydrides"/>
    <property type="evidence" value="ECO:0007669"/>
    <property type="project" value="InterPro"/>
</dbReference>
<dbReference type="PANTHER" id="PTHR45626">
    <property type="entry name" value="TRANSCRIPTION TERMINATION FACTOR 2-RELATED"/>
    <property type="match status" value="1"/>
</dbReference>
<dbReference type="InterPro" id="IPR014905">
    <property type="entry name" value="HIRAN"/>
</dbReference>
<evidence type="ECO:0000256" key="6">
    <source>
        <dbReference type="ARBA" id="ARBA00022833"/>
    </source>
</evidence>
<evidence type="ECO:0000256" key="7">
    <source>
        <dbReference type="ARBA" id="ARBA00022840"/>
    </source>
</evidence>
<feature type="region of interest" description="Disordered" evidence="9">
    <location>
        <begin position="1"/>
        <end position="26"/>
    </location>
</feature>
<gene>
    <name evidence="11" type="ORF">IAR55_001787</name>
</gene>
<evidence type="ECO:0000256" key="9">
    <source>
        <dbReference type="SAM" id="MobiDB-lite"/>
    </source>
</evidence>
<evidence type="ECO:0000256" key="1">
    <source>
        <dbReference type="ARBA" id="ARBA00004123"/>
    </source>
</evidence>
<reference evidence="11 12" key="1">
    <citation type="journal article" date="2024" name="bioRxiv">
        <title>Comparative genomics of Cryptococcus and Kwoniella reveals pathogenesis evolution and contrasting karyotype dynamics via intercentromeric recombination or chromosome fusion.</title>
        <authorList>
            <person name="Coelho M.A."/>
            <person name="David-Palma M."/>
            <person name="Shea T."/>
            <person name="Bowers K."/>
            <person name="McGinley-Smith S."/>
            <person name="Mohammad A.W."/>
            <person name="Gnirke A."/>
            <person name="Yurkov A.M."/>
            <person name="Nowrousian M."/>
            <person name="Sun S."/>
            <person name="Cuomo C.A."/>
            <person name="Heitman J."/>
        </authorList>
    </citation>
    <scope>NUCLEOTIDE SEQUENCE [LARGE SCALE GENOMIC DNA]</scope>
    <source>
        <strain evidence="11 12">CBS 13917</strain>
    </source>
</reference>
<organism evidence="11 12">
    <name type="scientific">Kwoniella newhampshirensis</name>
    <dbReference type="NCBI Taxonomy" id="1651941"/>
    <lineage>
        <taxon>Eukaryota</taxon>
        <taxon>Fungi</taxon>
        <taxon>Dikarya</taxon>
        <taxon>Basidiomycota</taxon>
        <taxon>Agaricomycotina</taxon>
        <taxon>Tremellomycetes</taxon>
        <taxon>Tremellales</taxon>
        <taxon>Cryptococcaceae</taxon>
        <taxon>Kwoniella</taxon>
    </lineage>
</organism>
<dbReference type="InterPro" id="IPR038718">
    <property type="entry name" value="SNF2-like_sf"/>
</dbReference>
<dbReference type="PROSITE" id="PS51192">
    <property type="entry name" value="HELICASE_ATP_BIND_1"/>
    <property type="match status" value="1"/>
</dbReference>
<keyword evidence="4" id="KW-0378">Hydrolase</keyword>
<evidence type="ECO:0000256" key="4">
    <source>
        <dbReference type="ARBA" id="ARBA00022801"/>
    </source>
</evidence>
<keyword evidence="12" id="KW-1185">Reference proteome</keyword>
<dbReference type="CDD" id="cd18793">
    <property type="entry name" value="SF2_C_SNF"/>
    <property type="match status" value="1"/>
</dbReference>
<proteinExistence type="predicted"/>
<evidence type="ECO:0000259" key="10">
    <source>
        <dbReference type="PROSITE" id="PS51192"/>
    </source>
</evidence>